<dbReference type="SUPFAM" id="SSF52833">
    <property type="entry name" value="Thioredoxin-like"/>
    <property type="match status" value="1"/>
</dbReference>
<evidence type="ECO:0000256" key="5">
    <source>
        <dbReference type="SAM" id="MobiDB-lite"/>
    </source>
</evidence>
<keyword evidence="6" id="KW-0732">Signal</keyword>
<feature type="signal peptide" evidence="6">
    <location>
        <begin position="1"/>
        <end position="24"/>
    </location>
</feature>
<accession>A0AAD9WBP7</accession>
<dbReference type="PANTHER" id="PTHR13274:SF2">
    <property type="entry name" value="SMALL RIBOSOMAL SUBUNIT PROTEIN MS25"/>
    <property type="match status" value="1"/>
</dbReference>
<comment type="caution">
    <text evidence="8">The sequence shown here is derived from an EMBL/GenBank/DDBJ whole genome shotgun (WGS) entry which is preliminary data.</text>
</comment>
<dbReference type="GO" id="GO:0003735">
    <property type="term" value="F:structural constituent of ribosome"/>
    <property type="evidence" value="ECO:0007669"/>
    <property type="project" value="InterPro"/>
</dbReference>
<reference evidence="8" key="1">
    <citation type="submission" date="2023-06" db="EMBL/GenBank/DDBJ databases">
        <title>Draft genome of Marssonina rosae.</title>
        <authorList>
            <person name="Cheng Q."/>
        </authorList>
    </citation>
    <scope>NUCLEOTIDE SEQUENCE</scope>
    <source>
        <strain evidence="8">R4</strain>
    </source>
</reference>
<feature type="domain" description="Ribosomal protein/NADH dehydrogenase" evidence="7">
    <location>
        <begin position="40"/>
        <end position="148"/>
    </location>
</feature>
<dbReference type="PANTHER" id="PTHR13274">
    <property type="entry name" value="MITOCHONDRIAL RIBOSOMAL PROTEIN S25"/>
    <property type="match status" value="1"/>
</dbReference>
<evidence type="ECO:0000256" key="6">
    <source>
        <dbReference type="SAM" id="SignalP"/>
    </source>
</evidence>
<proteinExistence type="predicted"/>
<dbReference type="InterPro" id="IPR036249">
    <property type="entry name" value="Thioredoxin-like_sf"/>
</dbReference>
<dbReference type="InterPro" id="IPR040049">
    <property type="entry name" value="Ribosomal_mS25/mL61"/>
</dbReference>
<dbReference type="AlphaFoldDB" id="A0AAD9WBP7"/>
<comment type="subcellular location">
    <subcellularLocation>
        <location evidence="1">Mitochondrion</location>
    </subcellularLocation>
</comment>
<dbReference type="GO" id="GO:0005739">
    <property type="term" value="C:mitochondrion"/>
    <property type="evidence" value="ECO:0007669"/>
    <property type="project" value="UniProtKB-SubCell"/>
</dbReference>
<dbReference type="InterPro" id="IPR007741">
    <property type="entry name" value="Ribosomal_mL43/mS25/NADH_DH"/>
</dbReference>
<gene>
    <name evidence="8" type="ORF">QTJ16_004917</name>
</gene>
<keyword evidence="4" id="KW-0687">Ribonucleoprotein</keyword>
<evidence type="ECO:0000313" key="9">
    <source>
        <dbReference type="Proteomes" id="UP001285354"/>
    </source>
</evidence>
<feature type="compositionally biased region" description="Polar residues" evidence="5">
    <location>
        <begin position="99"/>
        <end position="112"/>
    </location>
</feature>
<dbReference type="SMART" id="SM00916">
    <property type="entry name" value="L51_S25_CI-B8"/>
    <property type="match status" value="1"/>
</dbReference>
<dbReference type="EMBL" id="JAUBYV010000007">
    <property type="protein sequence ID" value="KAK2625605.1"/>
    <property type="molecule type" value="Genomic_DNA"/>
</dbReference>
<evidence type="ECO:0000313" key="8">
    <source>
        <dbReference type="EMBL" id="KAK2625605.1"/>
    </source>
</evidence>
<evidence type="ECO:0000256" key="2">
    <source>
        <dbReference type="ARBA" id="ARBA00022980"/>
    </source>
</evidence>
<keyword evidence="9" id="KW-1185">Reference proteome</keyword>
<dbReference type="Pfam" id="PF05047">
    <property type="entry name" value="L51_S25_CI-B8"/>
    <property type="match status" value="1"/>
</dbReference>
<protein>
    <recommendedName>
        <fullName evidence="7">Ribosomal protein/NADH dehydrogenase domain-containing protein</fullName>
    </recommendedName>
</protein>
<evidence type="ECO:0000256" key="1">
    <source>
        <dbReference type="ARBA" id="ARBA00004173"/>
    </source>
</evidence>
<evidence type="ECO:0000256" key="3">
    <source>
        <dbReference type="ARBA" id="ARBA00023128"/>
    </source>
</evidence>
<dbReference type="Proteomes" id="UP001285354">
    <property type="component" value="Unassembled WGS sequence"/>
</dbReference>
<keyword evidence="3" id="KW-0496">Mitochondrion</keyword>
<organism evidence="8 9">
    <name type="scientific">Diplocarpon rosae</name>
    <dbReference type="NCBI Taxonomy" id="946125"/>
    <lineage>
        <taxon>Eukaryota</taxon>
        <taxon>Fungi</taxon>
        <taxon>Dikarya</taxon>
        <taxon>Ascomycota</taxon>
        <taxon>Pezizomycotina</taxon>
        <taxon>Leotiomycetes</taxon>
        <taxon>Helotiales</taxon>
        <taxon>Drepanopezizaceae</taxon>
        <taxon>Diplocarpon</taxon>
    </lineage>
</organism>
<dbReference type="GO" id="GO:0005840">
    <property type="term" value="C:ribosome"/>
    <property type="evidence" value="ECO:0007669"/>
    <property type="project" value="UniProtKB-KW"/>
</dbReference>
<keyword evidence="2" id="KW-0689">Ribosomal protein</keyword>
<evidence type="ECO:0000256" key="4">
    <source>
        <dbReference type="ARBA" id="ARBA00023274"/>
    </source>
</evidence>
<feature type="region of interest" description="Disordered" evidence="5">
    <location>
        <begin position="99"/>
        <end position="125"/>
    </location>
</feature>
<feature type="chain" id="PRO_5042216401" description="Ribosomal protein/NADH dehydrogenase domain-containing protein" evidence="6">
    <location>
        <begin position="25"/>
        <end position="203"/>
    </location>
</feature>
<name>A0AAD9WBP7_9HELO</name>
<evidence type="ECO:0000259" key="7">
    <source>
        <dbReference type="SMART" id="SM00916"/>
    </source>
</evidence>
<dbReference type="GO" id="GO:1990904">
    <property type="term" value="C:ribonucleoprotein complex"/>
    <property type="evidence" value="ECO:0007669"/>
    <property type="project" value="UniProtKB-KW"/>
</dbReference>
<sequence>MVGIITRMTRLRALLAIRIGPGAAVLPPEVTRIHMDFARDIEDGHYGPRKFWRIYLPRLKYHNPAVPMTVNRTNDQAGPALMTVHFTSAQAAANIKTEISSTTDAQTSSGPVPQSKAGPPTERTETINMKHRSQSEILDQLLALTKARVIKPTAEETRMIQEIEEQKARSERDALLTAEVVAKRKREEAFMAAARGGGKDLLS</sequence>